<dbReference type="InterPro" id="IPR029249">
    <property type="entry name" value="Rotatin_N"/>
</dbReference>
<dbReference type="CTD" id="36341"/>
<evidence type="ECO:0000259" key="2">
    <source>
        <dbReference type="Pfam" id="PF14726"/>
    </source>
</evidence>
<organism evidence="3 4">
    <name type="scientific">Drosophila mauritiana</name>
    <name type="common">Fruit fly</name>
    <dbReference type="NCBI Taxonomy" id="7226"/>
    <lineage>
        <taxon>Eukaryota</taxon>
        <taxon>Metazoa</taxon>
        <taxon>Ecdysozoa</taxon>
        <taxon>Arthropoda</taxon>
        <taxon>Hexapoda</taxon>
        <taxon>Insecta</taxon>
        <taxon>Pterygota</taxon>
        <taxon>Neoptera</taxon>
        <taxon>Endopterygota</taxon>
        <taxon>Diptera</taxon>
        <taxon>Brachycera</taxon>
        <taxon>Muscomorpha</taxon>
        <taxon>Ephydroidea</taxon>
        <taxon>Drosophilidae</taxon>
        <taxon>Drosophila</taxon>
        <taxon>Sophophora</taxon>
    </lineage>
</organism>
<dbReference type="Proteomes" id="UP000515162">
    <property type="component" value="Chromosome 2R"/>
</dbReference>
<evidence type="ECO:0000256" key="1">
    <source>
        <dbReference type="SAM" id="MobiDB-lite"/>
    </source>
</evidence>
<sequence length="1983" mass="226817">MFTKQSLALQLAEGQLTKLTSESEEIRMRALDQIETRFIRCLQLGEPIQFKPVLLLKQLIRWFGYTPPLVPDRVLAIIMELLRSEYAEAVIRKIPYERFKAELEKVRRVLHKQESKRISELLDDINLLLLEKYKIDRVTPSVCSLSSNGIPSQETESADSSSNHIYDNLKPEDYEPAWSYPCLDDVATMKNMIDMPRNGVDLKLQLTELIIRMGDYPIEYFLQPPFVFLHLVQLQTRKDGSLLHVNRALIACLRLLQHRVLLRRNTLSYAASFEPPSRPKQLKVGSALVILLDNCMALIRPLLLSCTTDNWHIMELIVEIVRTYDVLSSKIPIVSIKLISDVVNRLLAYSNSVEGSSMTQLMDSLRIPRLQSLILNGVLHDMVALNINYDKHIDRRQAKALIQPIILDSAYVSCIPERMESLNSLISSLDSGPSPDDQLIKLKRAYSVALNQLQPNTELTGSELIKKHRQVCHVIVQLRSETLVKQLFEAVVQCIPFYAGNKTLRKEADELLYTLIDLPDIKLRSLTYRLMIKSTVAHFHSFMNKTVYMTGCSNVDLVRQHILGVPLSPLMLRRMITQSSEASTSERMRQWCLDYPIMIMKLNAMLAPQDFNVVFPLLLPVLPLLVCRSVTDKILHNVIWDMLEPDSSRLEPEMMLRGYVYFMFHPNGEIRSEATTTIAYVLQCQDQTKDIYMSTASNVPVEQITNDLCIIQPAVCYRSIFIECSDERFQGQRSLDALYRLLQTKDIKSNIRKSTMTQLNVLLRNWRACEEFSTKEDGYRLIMESLNYALKKGSDTDILLPTVSILMKLLFHDAEFRLQVANTFGVYILLLRALYLFPHKAQLRQDVSICLFQMLFQDCITSTEDKLVLNANMEPMILPVNYEIELKVIPTAATEGMELQLNLEETHFGLDRAKAAQHWRLYMAHRVCQDPSSITLESMSSLDIRESLKIKMADLALIRSSNLNEQLRNQFIAAENCSKHEDLQKTVSVIQLYLVVLRNSISSTVAENLWKLINKYIRLAPGNEADEELYKSMLDLCVTCIRFSQQQAMDGLSYALETDHHHSFHLLLNDRQIPLDKLFLIGQCMMQLLSSELNDDTMNWYGKIFVQLSTLAKTHFELRQLQHVRCMLCIMRFVSERNLKLSKPQLMSYAQHFIQLSSNLRTSTQTGSEWQRDCLYIICQLQLHVIYLEPKASIKDCIPNDVGASYKVLRYFLTLCGHGDSEVRALSWVSLANWITICASQVAEILPRLDFLPGGLPACCLTTLMDTHEMMLVRELAGRVFILLMPTIGAESSLELLRNHDILKTAYNALKSIHDTPWMFEQIVGERHSCEVISCYVAICSKMVAMKPEWCATLCGHSFMTGLSDVMKTLKSQVSCSIPLVELCASQICGLYSMCCAYNFEFLQMTICRDSVFLQNYLTLINDVLSLECPEYMVIPLFKMFHIFCMDTNSNSFLIDQIKNMASLFVDFFQFGLHVRLINTPLQRITLSALSLVFNKAQAAGYNRSMLSELEQFELAYSDMPPDKEDIAKDGKQHFESNKEQAVSRYIDIDFSDYLDGNKQTPNHAIKATNAAIIIFHRLDQLFDCYYLPKTSNFLEHPVVGHVQVCEALGGLLKVSSWAVKAAGQTKLLAKVVHILDDFLNDEKIGNAAVYVKRVGPHKAHSIIGNLLVLINMLSQWHSSPTSDIIQTSMATSIAKILIRIWPWLSHSYQLKKVTVELIMFLTEHSFEMCKQISLLQSGHAQSLLHLMARVADFETTKKEIPNKEPSLNMVPALRVMLNCCCCVEGRQSLSKMNLLDMFDTILPANPGPSHPKVRPPVLIAWLGFWEVFSRYDVGGKACHLQSLINTIRRSPPLSRKRILCLRILRNMCFFNGNRPRLVELADFINLLRDILEQKVQKAPTSEKNELHSFEEHRLAVLMLWKLFGFGAKYKGMLRGTKLFKLLIALRVEMSVVFSETVNKYTGVHYASDLAQLLEKLMESMRQ</sequence>
<dbReference type="GO" id="GO:0005814">
    <property type="term" value="C:centriole"/>
    <property type="evidence" value="ECO:0007669"/>
    <property type="project" value="TreeGrafter"/>
</dbReference>
<dbReference type="PANTHER" id="PTHR31691:SF1">
    <property type="entry name" value="ROTATIN"/>
    <property type="match status" value="1"/>
</dbReference>
<dbReference type="Pfam" id="PF14726">
    <property type="entry name" value="RTTN_N"/>
    <property type="match status" value="1"/>
</dbReference>
<feature type="compositionally biased region" description="Polar residues" evidence="1">
    <location>
        <begin position="146"/>
        <end position="165"/>
    </location>
</feature>
<accession>A0A6P8J9T1</accession>
<dbReference type="GO" id="GO:0005813">
    <property type="term" value="C:centrosome"/>
    <property type="evidence" value="ECO:0007669"/>
    <property type="project" value="InterPro"/>
</dbReference>
<proteinExistence type="predicted"/>
<dbReference type="GO" id="GO:0032053">
    <property type="term" value="P:ciliary basal body organization"/>
    <property type="evidence" value="ECO:0007669"/>
    <property type="project" value="TreeGrafter"/>
</dbReference>
<dbReference type="GO" id="GO:0007099">
    <property type="term" value="P:centriole replication"/>
    <property type="evidence" value="ECO:0007669"/>
    <property type="project" value="TreeGrafter"/>
</dbReference>
<feature type="domain" description="Rotatin N-terminal" evidence="2">
    <location>
        <begin position="25"/>
        <end position="125"/>
    </location>
</feature>
<protein>
    <submittedName>
        <fullName evidence="4">Uncharacterized protein LOC117136067</fullName>
    </submittedName>
</protein>
<dbReference type="GO" id="GO:0036064">
    <property type="term" value="C:ciliary basal body"/>
    <property type="evidence" value="ECO:0007669"/>
    <property type="project" value="InterPro"/>
</dbReference>
<dbReference type="GO" id="GO:0010457">
    <property type="term" value="P:centriole-centriole cohesion"/>
    <property type="evidence" value="ECO:0007669"/>
    <property type="project" value="TreeGrafter"/>
</dbReference>
<gene>
    <name evidence="4" type="primary">LOC117136067</name>
</gene>
<name>A0A6P8J9T1_DROMA</name>
<evidence type="ECO:0000313" key="3">
    <source>
        <dbReference type="Proteomes" id="UP000515162"/>
    </source>
</evidence>
<dbReference type="RefSeq" id="XP_033152607.1">
    <property type="nucleotide sequence ID" value="XM_033296716.1"/>
</dbReference>
<dbReference type="GeneID" id="117136067"/>
<evidence type="ECO:0000313" key="4">
    <source>
        <dbReference type="RefSeq" id="XP_033152607.1"/>
    </source>
</evidence>
<dbReference type="InterPro" id="IPR030791">
    <property type="entry name" value="Rotatin"/>
</dbReference>
<feature type="region of interest" description="Disordered" evidence="1">
    <location>
        <begin position="146"/>
        <end position="166"/>
    </location>
</feature>
<keyword evidence="3" id="KW-1185">Reference proteome</keyword>
<dbReference type="PANTHER" id="PTHR31691">
    <property type="entry name" value="ROTATIN"/>
    <property type="match status" value="1"/>
</dbReference>
<reference evidence="4" key="1">
    <citation type="submission" date="2025-08" db="UniProtKB">
        <authorList>
            <consortium name="RefSeq"/>
        </authorList>
    </citation>
    <scope>IDENTIFICATION</scope>
    <source>
        <strain evidence="4">Mau12</strain>
        <tissue evidence="4">Whole Body</tissue>
    </source>
</reference>